<feature type="compositionally biased region" description="Polar residues" evidence="5">
    <location>
        <begin position="231"/>
        <end position="249"/>
    </location>
</feature>
<dbReference type="PANTHER" id="PTHR23502:SF5">
    <property type="entry name" value="QUINIDINE RESISTANCE PROTEIN 3"/>
    <property type="match status" value="1"/>
</dbReference>
<gene>
    <name evidence="8" type="ORF">EMPS_03630</name>
</gene>
<comment type="caution">
    <text evidence="8">The sequence shown here is derived from an EMBL/GenBank/DDBJ whole genome shotgun (WGS) entry which is preliminary data.</text>
</comment>
<accession>A0A9P3H700</accession>
<feature type="transmembrane region" description="Helical" evidence="6">
    <location>
        <begin position="526"/>
        <end position="552"/>
    </location>
</feature>
<dbReference type="GO" id="GO:0022857">
    <property type="term" value="F:transmembrane transporter activity"/>
    <property type="evidence" value="ECO:0007669"/>
    <property type="project" value="InterPro"/>
</dbReference>
<dbReference type="InterPro" id="IPR020846">
    <property type="entry name" value="MFS_dom"/>
</dbReference>
<protein>
    <recommendedName>
        <fullName evidence="7">Major facilitator superfamily (MFS) profile domain-containing protein</fullName>
    </recommendedName>
</protein>
<evidence type="ECO:0000256" key="2">
    <source>
        <dbReference type="ARBA" id="ARBA00022692"/>
    </source>
</evidence>
<keyword evidence="9" id="KW-1185">Reference proteome</keyword>
<evidence type="ECO:0000259" key="7">
    <source>
        <dbReference type="PROSITE" id="PS50850"/>
    </source>
</evidence>
<evidence type="ECO:0000256" key="5">
    <source>
        <dbReference type="SAM" id="MobiDB-lite"/>
    </source>
</evidence>
<feature type="transmembrane region" description="Helical" evidence="6">
    <location>
        <begin position="71"/>
        <end position="89"/>
    </location>
</feature>
<reference evidence="8" key="2">
    <citation type="journal article" date="2022" name="Microbiol. Resour. Announc.">
        <title>Whole-Genome Sequence of Entomortierella parvispora E1425, a Mucoromycotan Fungus Associated with Burkholderiaceae-Related Endosymbiotic Bacteria.</title>
        <authorList>
            <person name="Herlambang A."/>
            <person name="Guo Y."/>
            <person name="Takashima Y."/>
            <person name="Narisawa K."/>
            <person name="Ohta H."/>
            <person name="Nishizawa T."/>
        </authorList>
    </citation>
    <scope>NUCLEOTIDE SEQUENCE</scope>
    <source>
        <strain evidence="8">E1425</strain>
    </source>
</reference>
<dbReference type="SUPFAM" id="SSF103473">
    <property type="entry name" value="MFS general substrate transporter"/>
    <property type="match status" value="1"/>
</dbReference>
<evidence type="ECO:0000313" key="8">
    <source>
        <dbReference type="EMBL" id="GJJ71280.1"/>
    </source>
</evidence>
<feature type="transmembrane region" description="Helical" evidence="6">
    <location>
        <begin position="127"/>
        <end position="147"/>
    </location>
</feature>
<name>A0A9P3H700_9FUNG</name>
<feature type="compositionally biased region" description="Polar residues" evidence="5">
    <location>
        <begin position="279"/>
        <end position="290"/>
    </location>
</feature>
<feature type="transmembrane region" description="Helical" evidence="6">
    <location>
        <begin position="154"/>
        <end position="174"/>
    </location>
</feature>
<feature type="compositionally biased region" description="Low complexity" evidence="5">
    <location>
        <begin position="257"/>
        <end position="266"/>
    </location>
</feature>
<dbReference type="Pfam" id="PF07690">
    <property type="entry name" value="MFS_1"/>
    <property type="match status" value="1"/>
</dbReference>
<feature type="transmembrane region" description="Helical" evidence="6">
    <location>
        <begin position="30"/>
        <end position="51"/>
    </location>
</feature>
<dbReference type="EMBL" id="BQFW01000005">
    <property type="protein sequence ID" value="GJJ71280.1"/>
    <property type="molecule type" value="Genomic_DNA"/>
</dbReference>
<reference evidence="8" key="1">
    <citation type="submission" date="2021-11" db="EMBL/GenBank/DDBJ databases">
        <authorList>
            <person name="Herlambang A."/>
            <person name="Guo Y."/>
            <person name="Takashima Y."/>
            <person name="Nishizawa T."/>
        </authorList>
    </citation>
    <scope>NUCLEOTIDE SEQUENCE</scope>
    <source>
        <strain evidence="8">E1425</strain>
    </source>
</reference>
<dbReference type="PANTHER" id="PTHR23502">
    <property type="entry name" value="MAJOR FACILITATOR SUPERFAMILY"/>
    <property type="match status" value="1"/>
</dbReference>
<feature type="domain" description="Major facilitator superfamily (MFS) profile" evidence="7">
    <location>
        <begin position="31"/>
        <end position="618"/>
    </location>
</feature>
<sequence>MTVASYLKELVHPAPKTDDPREWPRSKKNIVVFTIAYCAFVAPLASSIYMPAVLQVKEDLNTTESRVSASLSVYVLFMGIMPVFWASLCDFYGRRPIYLASMFIFIIGSLLAAIAKNFWVFLVMRAIQAWGSSSVMSVGGGSLSDIFHSGERGAAFGLFYVGPLIAPMVGPIIGGIISNHAGWRSTMWLLLGTAVVAFLLVLFVLPETYRHNIDYPAPSTEDAEDEKVHSRSNVYSTHSDPTLVPSRSSLHNHRDGSTSSTSSSSSAANAPVTEKESVESMTSDNMSNQTGTHIESAKEFMVPNMIPTFLDRDQEEKFSSSAGAESANSQDTVHAAVGPNLPASERHVAFPDTEDNVVVATDSAEPKRKTFNPLRPLLCLREPTNAILVAFNGLALGAQFCMNNTVPLTFTPNYHLSVEKVGYCFCAGGFGSAMGSLIGGRYSDYVMRKWLIKQAVKQKREERERSIAFGDQVEDADVNEKDAAADVDISMRAPPEIRLRSVWLGVIILPLGLLLFGWSVQKNMSLVVPLIGMACVGFGMTMVLASTTTALVDANSDNNMATSAVACNSFGRGITGSIGGFIAVPLLNDMGSGWLYTMWALITVAGTGLLILMVVKAKSWRQKAAEKALNNV</sequence>
<keyword evidence="4 6" id="KW-0472">Membrane</keyword>
<comment type="subcellular location">
    <subcellularLocation>
        <location evidence="1">Membrane</location>
        <topology evidence="1">Multi-pass membrane protein</topology>
    </subcellularLocation>
</comment>
<evidence type="ECO:0000256" key="3">
    <source>
        <dbReference type="ARBA" id="ARBA00022989"/>
    </source>
</evidence>
<evidence type="ECO:0000256" key="6">
    <source>
        <dbReference type="SAM" id="Phobius"/>
    </source>
</evidence>
<feature type="transmembrane region" description="Helical" evidence="6">
    <location>
        <begin position="593"/>
        <end position="615"/>
    </location>
</feature>
<dbReference type="InterPro" id="IPR036259">
    <property type="entry name" value="MFS_trans_sf"/>
</dbReference>
<proteinExistence type="predicted"/>
<evidence type="ECO:0000256" key="4">
    <source>
        <dbReference type="ARBA" id="ARBA00023136"/>
    </source>
</evidence>
<dbReference type="Proteomes" id="UP000827284">
    <property type="component" value="Unassembled WGS sequence"/>
</dbReference>
<feature type="region of interest" description="Disordered" evidence="5">
    <location>
        <begin position="215"/>
        <end position="290"/>
    </location>
</feature>
<keyword evidence="3 6" id="KW-1133">Transmembrane helix</keyword>
<dbReference type="AlphaFoldDB" id="A0A9P3H700"/>
<dbReference type="PROSITE" id="PS50850">
    <property type="entry name" value="MFS"/>
    <property type="match status" value="1"/>
</dbReference>
<feature type="transmembrane region" description="Helical" evidence="6">
    <location>
        <begin position="96"/>
        <end position="115"/>
    </location>
</feature>
<dbReference type="GO" id="GO:0005886">
    <property type="term" value="C:plasma membrane"/>
    <property type="evidence" value="ECO:0007669"/>
    <property type="project" value="TreeGrafter"/>
</dbReference>
<organism evidence="8 9">
    <name type="scientific">Entomortierella parvispora</name>
    <dbReference type="NCBI Taxonomy" id="205924"/>
    <lineage>
        <taxon>Eukaryota</taxon>
        <taxon>Fungi</taxon>
        <taxon>Fungi incertae sedis</taxon>
        <taxon>Mucoromycota</taxon>
        <taxon>Mortierellomycotina</taxon>
        <taxon>Mortierellomycetes</taxon>
        <taxon>Mortierellales</taxon>
        <taxon>Mortierellaceae</taxon>
        <taxon>Entomortierella</taxon>
    </lineage>
</organism>
<feature type="transmembrane region" description="Helical" evidence="6">
    <location>
        <begin position="564"/>
        <end position="587"/>
    </location>
</feature>
<evidence type="ECO:0000313" key="9">
    <source>
        <dbReference type="Proteomes" id="UP000827284"/>
    </source>
</evidence>
<keyword evidence="2 6" id="KW-0812">Transmembrane</keyword>
<dbReference type="OrthoDB" id="3936150at2759"/>
<dbReference type="Gene3D" id="1.20.1720.10">
    <property type="entry name" value="Multidrug resistance protein D"/>
    <property type="match status" value="1"/>
</dbReference>
<feature type="transmembrane region" description="Helical" evidence="6">
    <location>
        <begin position="186"/>
        <end position="205"/>
    </location>
</feature>
<dbReference type="InterPro" id="IPR011701">
    <property type="entry name" value="MFS"/>
</dbReference>
<feature type="transmembrane region" description="Helical" evidence="6">
    <location>
        <begin position="501"/>
        <end position="520"/>
    </location>
</feature>
<dbReference type="Gene3D" id="1.20.1250.20">
    <property type="entry name" value="MFS general substrate transporter like domains"/>
    <property type="match status" value="1"/>
</dbReference>
<evidence type="ECO:0000256" key="1">
    <source>
        <dbReference type="ARBA" id="ARBA00004141"/>
    </source>
</evidence>